<evidence type="ECO:0000313" key="3">
    <source>
        <dbReference type="Proteomes" id="UP000729357"/>
    </source>
</evidence>
<reference evidence="2" key="2">
    <citation type="submission" date="2021-08" db="EMBL/GenBank/DDBJ databases">
        <authorList>
            <person name="Gostincar C."/>
            <person name="Sun X."/>
            <person name="Song Z."/>
            <person name="Gunde-Cimerman N."/>
        </authorList>
    </citation>
    <scope>NUCLEOTIDE SEQUENCE</scope>
    <source>
        <strain evidence="2">EXF-9298</strain>
    </source>
</reference>
<proteinExistence type="predicted"/>
<dbReference type="Proteomes" id="UP000729357">
    <property type="component" value="Unassembled WGS sequence"/>
</dbReference>
<feature type="region of interest" description="Disordered" evidence="1">
    <location>
        <begin position="1"/>
        <end position="20"/>
    </location>
</feature>
<evidence type="ECO:0000256" key="1">
    <source>
        <dbReference type="SAM" id="MobiDB-lite"/>
    </source>
</evidence>
<organism evidence="2 3">
    <name type="scientific">Aureobasidium melanogenum</name>
    <name type="common">Aureobasidium pullulans var. melanogenum</name>
    <dbReference type="NCBI Taxonomy" id="46634"/>
    <lineage>
        <taxon>Eukaryota</taxon>
        <taxon>Fungi</taxon>
        <taxon>Dikarya</taxon>
        <taxon>Ascomycota</taxon>
        <taxon>Pezizomycotina</taxon>
        <taxon>Dothideomycetes</taxon>
        <taxon>Dothideomycetidae</taxon>
        <taxon>Dothideales</taxon>
        <taxon>Saccotheciaceae</taxon>
        <taxon>Aureobasidium</taxon>
    </lineage>
</organism>
<dbReference type="EMBL" id="JAHFXS010007755">
    <property type="protein sequence ID" value="KAG9924140.1"/>
    <property type="molecule type" value="Genomic_DNA"/>
</dbReference>
<protein>
    <submittedName>
        <fullName evidence="2">Uncharacterized protein</fullName>
    </submittedName>
</protein>
<dbReference type="AlphaFoldDB" id="A0A9P8F263"/>
<evidence type="ECO:0000313" key="2">
    <source>
        <dbReference type="EMBL" id="KAG9924140.1"/>
    </source>
</evidence>
<sequence>APPEAPMASDPQQGTMAHESNGMVYYTQMPQYTSQDSYLQPQSYAVHGMGGMMTPSPEGAYYYANAGPMYYSQAQ</sequence>
<keyword evidence="3" id="KW-1185">Reference proteome</keyword>
<feature type="non-terminal residue" evidence="2">
    <location>
        <position position="1"/>
    </location>
</feature>
<gene>
    <name evidence="2" type="ORF">KCU98_g21683</name>
</gene>
<comment type="caution">
    <text evidence="2">The sequence shown here is derived from an EMBL/GenBank/DDBJ whole genome shotgun (WGS) entry which is preliminary data.</text>
</comment>
<name>A0A9P8F263_AURME</name>
<reference evidence="2" key="1">
    <citation type="journal article" date="2021" name="J Fungi (Basel)">
        <title>Virulence traits and population genomics of the black yeast Aureobasidium melanogenum.</title>
        <authorList>
            <person name="Cernosa A."/>
            <person name="Sun X."/>
            <person name="Gostincar C."/>
            <person name="Fang C."/>
            <person name="Gunde-Cimerman N."/>
            <person name="Song Z."/>
        </authorList>
    </citation>
    <scope>NUCLEOTIDE SEQUENCE</scope>
    <source>
        <strain evidence="2">EXF-9298</strain>
    </source>
</reference>
<accession>A0A9P8F263</accession>
<feature type="non-terminal residue" evidence="2">
    <location>
        <position position="75"/>
    </location>
</feature>